<evidence type="ECO:0000313" key="3">
    <source>
        <dbReference type="EMBL" id="KIL40571.1"/>
    </source>
</evidence>
<dbReference type="Proteomes" id="UP000031967">
    <property type="component" value="Unassembled WGS sequence"/>
</dbReference>
<accession>A0ABR5AHR2</accession>
<reference evidence="3 4" key="1">
    <citation type="submission" date="2014-12" db="EMBL/GenBank/DDBJ databases">
        <title>Draft genome sequence of Paenibacillus kamchatkensis strain B-2647.</title>
        <authorList>
            <person name="Karlyshev A.V."/>
            <person name="Kudryashova E.B."/>
        </authorList>
    </citation>
    <scope>NUCLEOTIDE SEQUENCE [LARGE SCALE GENOMIC DNA]</scope>
    <source>
        <strain evidence="3 4">VKM B-2647</strain>
    </source>
</reference>
<feature type="domain" description="GFO/IDH/MocA-like oxidoreductase" evidence="2">
    <location>
        <begin position="128"/>
        <end position="249"/>
    </location>
</feature>
<dbReference type="SUPFAM" id="SSF55347">
    <property type="entry name" value="Glyceraldehyde-3-phosphate dehydrogenase-like, C-terminal domain"/>
    <property type="match status" value="1"/>
</dbReference>
<proteinExistence type="predicted"/>
<comment type="caution">
    <text evidence="3">The sequence shown here is derived from an EMBL/GenBank/DDBJ whole genome shotgun (WGS) entry which is preliminary data.</text>
</comment>
<name>A0ABR5AHR2_9BACL</name>
<dbReference type="RefSeq" id="WP_041047904.1">
    <property type="nucleotide sequence ID" value="NZ_JXAK01000019.1"/>
</dbReference>
<dbReference type="InterPro" id="IPR051450">
    <property type="entry name" value="Gfo/Idh/MocA_Oxidoreductases"/>
</dbReference>
<dbReference type="EMBL" id="JXAK01000019">
    <property type="protein sequence ID" value="KIL40571.1"/>
    <property type="molecule type" value="Genomic_DNA"/>
</dbReference>
<keyword evidence="4" id="KW-1185">Reference proteome</keyword>
<dbReference type="SUPFAM" id="SSF51735">
    <property type="entry name" value="NAD(P)-binding Rossmann-fold domains"/>
    <property type="match status" value="1"/>
</dbReference>
<evidence type="ECO:0000259" key="2">
    <source>
        <dbReference type="Pfam" id="PF22725"/>
    </source>
</evidence>
<evidence type="ECO:0000313" key="4">
    <source>
        <dbReference type="Proteomes" id="UP000031967"/>
    </source>
</evidence>
<dbReference type="InterPro" id="IPR055170">
    <property type="entry name" value="GFO_IDH_MocA-like_dom"/>
</dbReference>
<protein>
    <submittedName>
        <fullName evidence="3">Dehydrogenase</fullName>
    </submittedName>
</protein>
<evidence type="ECO:0000259" key="1">
    <source>
        <dbReference type="Pfam" id="PF01408"/>
    </source>
</evidence>
<dbReference type="InterPro" id="IPR036291">
    <property type="entry name" value="NAD(P)-bd_dom_sf"/>
</dbReference>
<dbReference type="Pfam" id="PF01408">
    <property type="entry name" value="GFO_IDH_MocA"/>
    <property type="match status" value="1"/>
</dbReference>
<dbReference type="PANTHER" id="PTHR43377:SF1">
    <property type="entry name" value="BILIVERDIN REDUCTASE A"/>
    <property type="match status" value="1"/>
</dbReference>
<sequence>MKVGIISFAHMHAYSYAHALKRIAGVELAGIADDNEERGRKYADVFGTVYVGNYEELLKLDIDAVVVTSENAKHREHVVAAAKAGKHVLCEKPLATTVKDGQEMIDACRENGVLLQTAFPVRFHPAVIRAKQLIGEGKIGRVLAIKGTNHGQNPGGWFVDPALSGGGAVFDHTVHVVDLMRWFMSSEVKEVYAEADNLISDTPIDDCGILSLEFENGVFATLDCSWSRNKTFPTWGDVTMEIVGTAGTISLDAFNQKINLYSDEKGHKYQYWGDDMDEGLVADFIGSVRSGKKEAFITGEDGLRAVEVALAAYQAAEQHAPVMIRS</sequence>
<dbReference type="InterPro" id="IPR000683">
    <property type="entry name" value="Gfo/Idh/MocA-like_OxRdtase_N"/>
</dbReference>
<gene>
    <name evidence="3" type="ORF">SD70_12540</name>
</gene>
<dbReference type="Pfam" id="PF22725">
    <property type="entry name" value="GFO_IDH_MocA_C3"/>
    <property type="match status" value="1"/>
</dbReference>
<feature type="domain" description="Gfo/Idh/MocA-like oxidoreductase N-terminal" evidence="1">
    <location>
        <begin position="3"/>
        <end position="118"/>
    </location>
</feature>
<organism evidence="3 4">
    <name type="scientific">Gordoniibacillus kamchatkensis</name>
    <dbReference type="NCBI Taxonomy" id="1590651"/>
    <lineage>
        <taxon>Bacteria</taxon>
        <taxon>Bacillati</taxon>
        <taxon>Bacillota</taxon>
        <taxon>Bacilli</taxon>
        <taxon>Bacillales</taxon>
        <taxon>Paenibacillaceae</taxon>
        <taxon>Gordoniibacillus</taxon>
    </lineage>
</organism>
<dbReference type="Gene3D" id="3.30.360.10">
    <property type="entry name" value="Dihydrodipicolinate Reductase, domain 2"/>
    <property type="match status" value="1"/>
</dbReference>
<dbReference type="PANTHER" id="PTHR43377">
    <property type="entry name" value="BILIVERDIN REDUCTASE A"/>
    <property type="match status" value="1"/>
</dbReference>
<dbReference type="Gene3D" id="3.40.50.720">
    <property type="entry name" value="NAD(P)-binding Rossmann-like Domain"/>
    <property type="match status" value="1"/>
</dbReference>